<sequence>MRQHLAEGVVGERFSAAIRVLDAQHLAVGFAFQRGGLPQRVSDGDQVLAFVEAIRGGFTRAVLETLYLGQSVPPQILGFAGRIDDGMRQAVVTVQVLGCVTEGIDFGDEVALVVVARLPGAAIGVVDLRDQGGQVVIAIFDRAPERIGLFEQAREFVVLERDPVAIRQCQARHVAAVIDVDNVVLAAEVAT</sequence>
<evidence type="ECO:0000313" key="1">
    <source>
        <dbReference type="EMBL" id="VVO36413.1"/>
    </source>
</evidence>
<proteinExistence type="predicted"/>
<dbReference type="EMBL" id="CABVIB010000043">
    <property type="protein sequence ID" value="VVO36413.1"/>
    <property type="molecule type" value="Genomic_DNA"/>
</dbReference>
<accession>A0A5E7FGJ8</accession>
<protein>
    <submittedName>
        <fullName evidence="1">Uncharacterized protein</fullName>
    </submittedName>
</protein>
<dbReference type="AlphaFoldDB" id="A0A5E7FGJ8"/>
<evidence type="ECO:0000313" key="2">
    <source>
        <dbReference type="Proteomes" id="UP000326018"/>
    </source>
</evidence>
<dbReference type="Proteomes" id="UP000326018">
    <property type="component" value="Unassembled WGS sequence"/>
</dbReference>
<name>A0A5E7FGJ8_PSEFL</name>
<organism evidence="1 2">
    <name type="scientific">Pseudomonas fluorescens</name>
    <dbReference type="NCBI Taxonomy" id="294"/>
    <lineage>
        <taxon>Bacteria</taxon>
        <taxon>Pseudomonadati</taxon>
        <taxon>Pseudomonadota</taxon>
        <taxon>Gammaproteobacteria</taxon>
        <taxon>Pseudomonadales</taxon>
        <taxon>Pseudomonadaceae</taxon>
        <taxon>Pseudomonas</taxon>
    </lineage>
</organism>
<reference evidence="1 2" key="1">
    <citation type="submission" date="2019-09" db="EMBL/GenBank/DDBJ databases">
        <authorList>
            <person name="Chandra G."/>
            <person name="Truman W A."/>
        </authorList>
    </citation>
    <scope>NUCLEOTIDE SEQUENCE [LARGE SCALE GENOMIC DNA]</scope>
    <source>
        <strain evidence="1">PS712</strain>
    </source>
</reference>
<gene>
    <name evidence="1" type="ORF">PS712_05441</name>
</gene>